<gene>
    <name evidence="2" type="ORF">LCGC14_0762310</name>
</gene>
<name>A0A0F9T7S5_9ZZZZ</name>
<feature type="transmembrane region" description="Helical" evidence="1">
    <location>
        <begin position="7"/>
        <end position="22"/>
    </location>
</feature>
<reference evidence="2" key="1">
    <citation type="journal article" date="2015" name="Nature">
        <title>Complex archaea that bridge the gap between prokaryotes and eukaryotes.</title>
        <authorList>
            <person name="Spang A."/>
            <person name="Saw J.H."/>
            <person name="Jorgensen S.L."/>
            <person name="Zaremba-Niedzwiedzka K."/>
            <person name="Martijn J."/>
            <person name="Lind A.E."/>
            <person name="van Eijk R."/>
            <person name="Schleper C."/>
            <person name="Guy L."/>
            <person name="Ettema T.J."/>
        </authorList>
    </citation>
    <scope>NUCLEOTIDE SEQUENCE</scope>
</reference>
<accession>A0A0F9T7S5</accession>
<protein>
    <submittedName>
        <fullName evidence="2">Uncharacterized protein</fullName>
    </submittedName>
</protein>
<dbReference type="AlphaFoldDB" id="A0A0F9T7S5"/>
<keyword evidence="1" id="KW-1133">Transmembrane helix</keyword>
<proteinExistence type="predicted"/>
<keyword evidence="1" id="KW-0472">Membrane</keyword>
<organism evidence="2">
    <name type="scientific">marine sediment metagenome</name>
    <dbReference type="NCBI Taxonomy" id="412755"/>
    <lineage>
        <taxon>unclassified sequences</taxon>
        <taxon>metagenomes</taxon>
        <taxon>ecological metagenomes</taxon>
    </lineage>
</organism>
<dbReference type="EMBL" id="LAZR01001886">
    <property type="protein sequence ID" value="KKN37548.1"/>
    <property type="molecule type" value="Genomic_DNA"/>
</dbReference>
<evidence type="ECO:0000313" key="2">
    <source>
        <dbReference type="EMBL" id="KKN37548.1"/>
    </source>
</evidence>
<feature type="transmembrane region" description="Helical" evidence="1">
    <location>
        <begin position="28"/>
        <end position="44"/>
    </location>
</feature>
<sequence length="45" mass="4997">MKNLKKTASVFFGGLLVGIIVISNHPTYLFLIAISIFIVLYTIVK</sequence>
<evidence type="ECO:0000256" key="1">
    <source>
        <dbReference type="SAM" id="Phobius"/>
    </source>
</evidence>
<keyword evidence="1" id="KW-0812">Transmembrane</keyword>
<comment type="caution">
    <text evidence="2">The sequence shown here is derived from an EMBL/GenBank/DDBJ whole genome shotgun (WGS) entry which is preliminary data.</text>
</comment>